<protein>
    <submittedName>
        <fullName evidence="1">Uncharacterized protein</fullName>
    </submittedName>
</protein>
<comment type="caution">
    <text evidence="1">The sequence shown here is derived from an EMBL/GenBank/DDBJ whole genome shotgun (WGS) entry which is preliminary data.</text>
</comment>
<dbReference type="HOGENOM" id="CLU_1468437_0_0_1"/>
<dbReference type="EMBL" id="AHHD01000089">
    <property type="protein sequence ID" value="EKG20330.1"/>
    <property type="molecule type" value="Genomic_DNA"/>
</dbReference>
<accession>K2SUF2</accession>
<dbReference type="Proteomes" id="UP000007129">
    <property type="component" value="Unassembled WGS sequence"/>
</dbReference>
<evidence type="ECO:0000313" key="2">
    <source>
        <dbReference type="Proteomes" id="UP000007129"/>
    </source>
</evidence>
<name>K2SUF2_MACPH</name>
<reference evidence="1 2" key="1">
    <citation type="journal article" date="2012" name="BMC Genomics">
        <title>Tools to kill: Genome of one of the most destructive plant pathogenic fungi Macrophomina phaseolina.</title>
        <authorList>
            <person name="Islam M.S."/>
            <person name="Haque M.S."/>
            <person name="Islam M.M."/>
            <person name="Emdad E.M."/>
            <person name="Halim A."/>
            <person name="Hossen Q.M.M."/>
            <person name="Hossain M.Z."/>
            <person name="Ahmed B."/>
            <person name="Rahim S."/>
            <person name="Rahman M.S."/>
            <person name="Alam M.M."/>
            <person name="Hou S."/>
            <person name="Wan X."/>
            <person name="Saito J.A."/>
            <person name="Alam M."/>
        </authorList>
    </citation>
    <scope>NUCLEOTIDE SEQUENCE [LARGE SCALE GENOMIC DNA]</scope>
    <source>
        <strain evidence="1 2">MS6</strain>
    </source>
</reference>
<evidence type="ECO:0000313" key="1">
    <source>
        <dbReference type="EMBL" id="EKG20330.1"/>
    </source>
</evidence>
<gene>
    <name evidence="1" type="ORF">MPH_02344</name>
</gene>
<dbReference type="AlphaFoldDB" id="K2SUF2"/>
<dbReference type="InParanoid" id="K2SUF2"/>
<dbReference type="VEuPathDB" id="FungiDB:MPH_02344"/>
<organism evidence="1 2">
    <name type="scientific">Macrophomina phaseolina (strain MS6)</name>
    <name type="common">Charcoal rot fungus</name>
    <dbReference type="NCBI Taxonomy" id="1126212"/>
    <lineage>
        <taxon>Eukaryota</taxon>
        <taxon>Fungi</taxon>
        <taxon>Dikarya</taxon>
        <taxon>Ascomycota</taxon>
        <taxon>Pezizomycotina</taxon>
        <taxon>Dothideomycetes</taxon>
        <taxon>Dothideomycetes incertae sedis</taxon>
        <taxon>Botryosphaeriales</taxon>
        <taxon>Botryosphaeriaceae</taxon>
        <taxon>Macrophomina</taxon>
    </lineage>
</organism>
<sequence length="184" mass="20347">MQPTVLGESKHLVRALRGTFSPPTYCKKAGRCTTGNTPGVFGDIHDFPGIPPAQGQEDFLLLGGHCGESDPRESYAIATGLSRSGEERRSGNVDFRKTLKRRRRRNFTPDPLVTAAGVVPLDQLLVEDLKVVIDSKKHQLFDYDCLEEPGASDADLEKYRVHVEKKLKFCAEQPLPFGASHSKI</sequence>
<proteinExistence type="predicted"/>